<dbReference type="PROSITE" id="PS50956">
    <property type="entry name" value="HTH_ASNC_2"/>
    <property type="match status" value="1"/>
</dbReference>
<dbReference type="InterPro" id="IPR011008">
    <property type="entry name" value="Dimeric_a/b-barrel"/>
</dbReference>
<dbReference type="InterPro" id="IPR036390">
    <property type="entry name" value="WH_DNA-bd_sf"/>
</dbReference>
<name>A0ABW2GMN6_9ACTN</name>
<dbReference type="PANTHER" id="PTHR30154:SF53">
    <property type="entry name" value="HTH-TYPE TRANSCRIPTIONAL REGULATOR LRPC"/>
    <property type="match status" value="1"/>
</dbReference>
<organism evidence="6 7">
    <name type="scientific">Streptomyces polyrhachis</name>
    <dbReference type="NCBI Taxonomy" id="1282885"/>
    <lineage>
        <taxon>Bacteria</taxon>
        <taxon>Bacillati</taxon>
        <taxon>Actinomycetota</taxon>
        <taxon>Actinomycetes</taxon>
        <taxon>Kitasatosporales</taxon>
        <taxon>Streptomycetaceae</taxon>
        <taxon>Streptomyces</taxon>
    </lineage>
</organism>
<feature type="compositionally biased region" description="Basic and acidic residues" evidence="4">
    <location>
        <begin position="9"/>
        <end position="20"/>
    </location>
</feature>
<dbReference type="SMART" id="SM00344">
    <property type="entry name" value="HTH_ASNC"/>
    <property type="match status" value="1"/>
</dbReference>
<evidence type="ECO:0000313" key="6">
    <source>
        <dbReference type="EMBL" id="MFC7220334.1"/>
    </source>
</evidence>
<evidence type="ECO:0000256" key="2">
    <source>
        <dbReference type="ARBA" id="ARBA00023125"/>
    </source>
</evidence>
<dbReference type="PANTHER" id="PTHR30154">
    <property type="entry name" value="LEUCINE-RESPONSIVE REGULATORY PROTEIN"/>
    <property type="match status" value="1"/>
</dbReference>
<dbReference type="PRINTS" id="PR00033">
    <property type="entry name" value="HTHASNC"/>
</dbReference>
<protein>
    <submittedName>
        <fullName evidence="6">Lrp/AsnC family transcriptional regulator</fullName>
    </submittedName>
</protein>
<dbReference type="Proteomes" id="UP001596413">
    <property type="component" value="Unassembled WGS sequence"/>
</dbReference>
<dbReference type="SUPFAM" id="SSF54909">
    <property type="entry name" value="Dimeric alpha+beta barrel"/>
    <property type="match status" value="1"/>
</dbReference>
<sequence length="171" mass="18606">MGTTGAAPKEPRSARPRTRESSAALDDTDAHLVELLQREGRLTLSELGRRVSLSPAAVTERVRRLEEGGVITGYGARVDPERLGYGITAFVRVSPHGGFSLEHPRTRTLLERPEIREAHCVVGEAHWILKIAVPGTAALRDLLDELGKLGTTTTSIVLHTPVEGRPLPVRE</sequence>
<evidence type="ECO:0000256" key="4">
    <source>
        <dbReference type="SAM" id="MobiDB-lite"/>
    </source>
</evidence>
<evidence type="ECO:0000256" key="1">
    <source>
        <dbReference type="ARBA" id="ARBA00023015"/>
    </source>
</evidence>
<dbReference type="Pfam" id="PF01037">
    <property type="entry name" value="AsnC_trans_reg"/>
    <property type="match status" value="1"/>
</dbReference>
<reference evidence="7" key="1">
    <citation type="journal article" date="2019" name="Int. J. Syst. Evol. Microbiol.">
        <title>The Global Catalogue of Microorganisms (GCM) 10K type strain sequencing project: providing services to taxonomists for standard genome sequencing and annotation.</title>
        <authorList>
            <consortium name="The Broad Institute Genomics Platform"/>
            <consortium name="The Broad Institute Genome Sequencing Center for Infectious Disease"/>
            <person name="Wu L."/>
            <person name="Ma J."/>
        </authorList>
    </citation>
    <scope>NUCLEOTIDE SEQUENCE [LARGE SCALE GENOMIC DNA]</scope>
    <source>
        <strain evidence="7">CGMCC 1.13681</strain>
    </source>
</reference>
<evidence type="ECO:0000313" key="7">
    <source>
        <dbReference type="Proteomes" id="UP001596413"/>
    </source>
</evidence>
<proteinExistence type="predicted"/>
<evidence type="ECO:0000256" key="3">
    <source>
        <dbReference type="ARBA" id="ARBA00023163"/>
    </source>
</evidence>
<keyword evidence="2" id="KW-0238">DNA-binding</keyword>
<dbReference type="SUPFAM" id="SSF46785">
    <property type="entry name" value="Winged helix' DNA-binding domain"/>
    <property type="match status" value="1"/>
</dbReference>
<feature type="region of interest" description="Disordered" evidence="4">
    <location>
        <begin position="1"/>
        <end position="25"/>
    </location>
</feature>
<feature type="domain" description="HTH asnC-type" evidence="5">
    <location>
        <begin position="25"/>
        <end position="86"/>
    </location>
</feature>
<gene>
    <name evidence="6" type="ORF">ACFQLX_19510</name>
</gene>
<keyword evidence="1" id="KW-0805">Transcription regulation</keyword>
<dbReference type="RefSeq" id="WP_386416935.1">
    <property type="nucleotide sequence ID" value="NZ_JBHSZO010000032.1"/>
</dbReference>
<dbReference type="Gene3D" id="1.10.10.10">
    <property type="entry name" value="Winged helix-like DNA-binding domain superfamily/Winged helix DNA-binding domain"/>
    <property type="match status" value="1"/>
</dbReference>
<accession>A0ABW2GMN6</accession>
<dbReference type="EMBL" id="JBHSZO010000032">
    <property type="protein sequence ID" value="MFC7220334.1"/>
    <property type="molecule type" value="Genomic_DNA"/>
</dbReference>
<keyword evidence="3" id="KW-0804">Transcription</keyword>
<dbReference type="InterPro" id="IPR019888">
    <property type="entry name" value="Tscrpt_reg_AsnC-like"/>
</dbReference>
<dbReference type="CDD" id="cd00090">
    <property type="entry name" value="HTH_ARSR"/>
    <property type="match status" value="1"/>
</dbReference>
<evidence type="ECO:0000259" key="5">
    <source>
        <dbReference type="PROSITE" id="PS50956"/>
    </source>
</evidence>
<dbReference type="Gene3D" id="3.30.70.920">
    <property type="match status" value="1"/>
</dbReference>
<dbReference type="Pfam" id="PF13404">
    <property type="entry name" value="HTH_AsnC-type"/>
    <property type="match status" value="1"/>
</dbReference>
<dbReference type="InterPro" id="IPR036388">
    <property type="entry name" value="WH-like_DNA-bd_sf"/>
</dbReference>
<keyword evidence="7" id="KW-1185">Reference proteome</keyword>
<comment type="caution">
    <text evidence="6">The sequence shown here is derived from an EMBL/GenBank/DDBJ whole genome shotgun (WGS) entry which is preliminary data.</text>
</comment>
<dbReference type="InterPro" id="IPR000485">
    <property type="entry name" value="AsnC-type_HTH_dom"/>
</dbReference>
<dbReference type="InterPro" id="IPR019887">
    <property type="entry name" value="Tscrpt_reg_AsnC/Lrp_C"/>
</dbReference>
<dbReference type="InterPro" id="IPR011991">
    <property type="entry name" value="ArsR-like_HTH"/>
</dbReference>